<evidence type="ECO:0000313" key="11">
    <source>
        <dbReference type="EMBL" id="AQN78477.1"/>
    </source>
</evidence>
<dbReference type="GO" id="GO:0004984">
    <property type="term" value="F:olfactory receptor activity"/>
    <property type="evidence" value="ECO:0007669"/>
    <property type="project" value="InterPro"/>
</dbReference>
<keyword evidence="6 10" id="KW-1133">Transmembrane helix</keyword>
<dbReference type="GO" id="GO:0007165">
    <property type="term" value="P:signal transduction"/>
    <property type="evidence" value="ECO:0007669"/>
    <property type="project" value="UniProtKB-KW"/>
</dbReference>
<keyword evidence="8 11" id="KW-0675">Receptor</keyword>
<dbReference type="PANTHER" id="PTHR21137:SF35">
    <property type="entry name" value="ODORANT RECEPTOR 19A-RELATED"/>
    <property type="match status" value="1"/>
</dbReference>
<dbReference type="Pfam" id="PF02949">
    <property type="entry name" value="7tm_6"/>
    <property type="match status" value="1"/>
</dbReference>
<evidence type="ECO:0000256" key="1">
    <source>
        <dbReference type="ARBA" id="ARBA00004651"/>
    </source>
</evidence>
<evidence type="ECO:0000256" key="5">
    <source>
        <dbReference type="ARBA" id="ARBA00022725"/>
    </source>
</evidence>
<organism evidence="11">
    <name type="scientific">Meteorus pulchricornis</name>
    <dbReference type="NCBI Taxonomy" id="51522"/>
    <lineage>
        <taxon>Eukaryota</taxon>
        <taxon>Metazoa</taxon>
        <taxon>Ecdysozoa</taxon>
        <taxon>Arthropoda</taxon>
        <taxon>Hexapoda</taxon>
        <taxon>Insecta</taxon>
        <taxon>Pterygota</taxon>
        <taxon>Neoptera</taxon>
        <taxon>Endopterygota</taxon>
        <taxon>Hymenoptera</taxon>
        <taxon>Apocrita</taxon>
        <taxon>Ichneumonoidea</taxon>
        <taxon>Braconidae</taxon>
        <taxon>Meteorinae</taxon>
        <taxon>Meteorus</taxon>
    </lineage>
</organism>
<keyword evidence="2" id="KW-1003">Cell membrane</keyword>
<name>A0A1S5VFR7_9HYME</name>
<protein>
    <submittedName>
        <fullName evidence="11">Olfactory receptor 75</fullName>
    </submittedName>
</protein>
<keyword evidence="7 10" id="KW-0472">Membrane</keyword>
<proteinExistence type="evidence at transcript level"/>
<evidence type="ECO:0000256" key="8">
    <source>
        <dbReference type="ARBA" id="ARBA00023170"/>
    </source>
</evidence>
<keyword evidence="4 10" id="KW-0812">Transmembrane</keyword>
<dbReference type="GO" id="GO:0005549">
    <property type="term" value="F:odorant binding"/>
    <property type="evidence" value="ECO:0007669"/>
    <property type="project" value="InterPro"/>
</dbReference>
<reference evidence="11" key="1">
    <citation type="journal article" date="2017" name="Comp. Biochem. Physiol. Part D Genomics Proteomics">
        <title>Candidate chemosensory genes identified in the endoparasitoid Meteorus pulchricornis (Hymenoptera: Braconidae) by antennal transcriptome analysis.</title>
        <authorList>
            <person name="Sheng S."/>
            <person name="Liao C.W."/>
            <person name="Zheng Y."/>
            <person name="Zhou Y."/>
            <person name="Xu Y."/>
            <person name="Song W.M."/>
            <person name="He P."/>
            <person name="Zhang J."/>
            <person name="Wu F.A."/>
        </authorList>
    </citation>
    <scope>NUCLEOTIDE SEQUENCE</scope>
    <source>
        <strain evidence="11">Zhenjiang</strain>
    </source>
</reference>
<evidence type="ECO:0000256" key="9">
    <source>
        <dbReference type="ARBA" id="ARBA00023224"/>
    </source>
</evidence>
<feature type="transmembrane region" description="Helical" evidence="10">
    <location>
        <begin position="51"/>
        <end position="69"/>
    </location>
</feature>
<evidence type="ECO:0000256" key="7">
    <source>
        <dbReference type="ARBA" id="ARBA00023136"/>
    </source>
</evidence>
<evidence type="ECO:0000256" key="2">
    <source>
        <dbReference type="ARBA" id="ARBA00022475"/>
    </source>
</evidence>
<accession>A0A1S5VFR7</accession>
<evidence type="ECO:0000256" key="6">
    <source>
        <dbReference type="ARBA" id="ARBA00022989"/>
    </source>
</evidence>
<sequence length="269" mass="30561">MNTPVEKLQTKRKSIEQSSLEDLEWAISLNRVILQGLGLWTYPNESQLRTALSHIHLGMIGVCMCFLIVPQTMAMFKVLSVPMLIVDNVGHNLPFLSAEFKLALLWYNKKDVAHIFELIREDWLMEKSSYERDVMIKYAELYKMLTIGGLLSSLATTTMYHLPIAWNTVSRTVNNITDVPGALFAAQTVYAYDVTQTKTYRLTLISQYVGTVFASLSYTGVDVLFSMFVMHGCGQLEILAGRIETMASEQPNLKHRLKNNVERHCSLIE</sequence>
<dbReference type="PANTHER" id="PTHR21137">
    <property type="entry name" value="ODORANT RECEPTOR"/>
    <property type="match status" value="1"/>
</dbReference>
<dbReference type="EMBL" id="KY445542">
    <property type="protein sequence ID" value="AQN78477.1"/>
    <property type="molecule type" value="mRNA"/>
</dbReference>
<evidence type="ECO:0000256" key="3">
    <source>
        <dbReference type="ARBA" id="ARBA00022606"/>
    </source>
</evidence>
<keyword evidence="3" id="KW-0716">Sensory transduction</keyword>
<keyword evidence="9" id="KW-0807">Transducer</keyword>
<evidence type="ECO:0000256" key="4">
    <source>
        <dbReference type="ARBA" id="ARBA00022692"/>
    </source>
</evidence>
<evidence type="ECO:0000256" key="10">
    <source>
        <dbReference type="SAM" id="Phobius"/>
    </source>
</evidence>
<dbReference type="InterPro" id="IPR004117">
    <property type="entry name" value="7tm6_olfct_rcpt"/>
</dbReference>
<keyword evidence="5" id="KW-0552">Olfaction</keyword>
<comment type="subcellular location">
    <subcellularLocation>
        <location evidence="1">Cell membrane</location>
        <topology evidence="1">Multi-pass membrane protein</topology>
    </subcellularLocation>
</comment>
<dbReference type="GO" id="GO:0005886">
    <property type="term" value="C:plasma membrane"/>
    <property type="evidence" value="ECO:0007669"/>
    <property type="project" value="UniProtKB-SubCell"/>
</dbReference>
<dbReference type="AlphaFoldDB" id="A0A1S5VFR7"/>